<dbReference type="SMART" id="SM00132">
    <property type="entry name" value="LIM"/>
    <property type="match status" value="4"/>
</dbReference>
<evidence type="ECO:0000256" key="11">
    <source>
        <dbReference type="SAM" id="MobiDB-lite"/>
    </source>
</evidence>
<dbReference type="GO" id="GO:0031430">
    <property type="term" value="C:M band"/>
    <property type="evidence" value="ECO:0007669"/>
    <property type="project" value="UniProtKB-SubCell"/>
</dbReference>
<evidence type="ECO:0000256" key="1">
    <source>
        <dbReference type="ARBA" id="ARBA00004245"/>
    </source>
</evidence>
<keyword evidence="7" id="KW-0965">Cell junction</keyword>
<evidence type="ECO:0000256" key="6">
    <source>
        <dbReference type="ARBA" id="ARBA00022833"/>
    </source>
</evidence>
<feature type="domain" description="LIM zinc-binding" evidence="12">
    <location>
        <begin position="544"/>
        <end position="601"/>
    </location>
</feature>
<dbReference type="STRING" id="30066.A0A182VE27"/>
<keyword evidence="3" id="KW-0963">Cytoplasm</keyword>
<sequence>MVATSSRCVCRATSVKWIKFLLTHQQTKRKGAVESNLFPVEAPNGALMRDPKMEQITYESVQENCQDFLDALLADLQNTVPGHNQQQHGGGGGGGGGGGSSVPGYGSLNGVRNKQQTSPVPQTYQNTTAKTVTESRATNGYNGSLPRSTTPHNSLPRSSTPQKLQTSASGNLSELDSLLQDLSSARYGNVAEKRKSTATRQTTIHLIKRPSVDSLLEELSNAHSNPIYAVPHGNQNANQPGRQVTITVRETTTEKLTGTPSAQYQNQLYQQQLAQNESHTSSATKELDDLMASLSDFKISAGTSHQHQSVTDYAKPNQGTSHYQSTLTTVSTTEHLPPASSDQLDSMLGNLTADMSRQGVNTTQKGCCNACDKPIVGQVITALGKTWHPEHFTCNHCNQELGTRNFFERDGNPYCEPDYHNLFSPRCAYCNGPILDKCVTALEKTWHTEHFFCAQCGQQFGEDGFHERDGKPYCRNDYFDMFAPKCNGCNRAIMENYISALNSQWHPDCFVCRDCREPFHGGSFFDHEGLPYCETHYHAKRGSLCAGCSKPITGRCITAMFKKFHPEHFVCAFCLKQLNKGTFKEQNDKPYCHQCFDKLFG</sequence>
<dbReference type="InterPro" id="IPR001904">
    <property type="entry name" value="Paxillin_Lim_dom4"/>
</dbReference>
<dbReference type="InterPro" id="IPR047075">
    <property type="entry name" value="Paxillin_TGFB1I1_LIM_dom1"/>
</dbReference>
<dbReference type="PROSITE" id="PS00478">
    <property type="entry name" value="LIM_DOMAIN_1"/>
    <property type="match status" value="3"/>
</dbReference>
<dbReference type="PANTHER" id="PTHR24216:SF8">
    <property type="entry name" value="PAXILLIN, ISOFORM F"/>
    <property type="match status" value="1"/>
</dbReference>
<evidence type="ECO:0000256" key="3">
    <source>
        <dbReference type="ARBA" id="ARBA00022490"/>
    </source>
</evidence>
<dbReference type="GO" id="GO:0005925">
    <property type="term" value="C:focal adhesion"/>
    <property type="evidence" value="ECO:0007669"/>
    <property type="project" value="UniProtKB-SubCell"/>
</dbReference>
<protein>
    <recommendedName>
        <fullName evidence="12">LIM zinc-binding domain-containing protein</fullName>
    </recommendedName>
</protein>
<dbReference type="Proteomes" id="UP000075903">
    <property type="component" value="Unassembled WGS sequence"/>
</dbReference>
<dbReference type="PROSITE" id="PS50023">
    <property type="entry name" value="LIM_DOMAIN_2"/>
    <property type="match status" value="4"/>
</dbReference>
<evidence type="ECO:0000313" key="14">
    <source>
        <dbReference type="Proteomes" id="UP000075903"/>
    </source>
</evidence>
<keyword evidence="9" id="KW-0206">Cytoskeleton</keyword>
<dbReference type="EnsemblMetazoa" id="AMEM013398-RA">
    <property type="protein sequence ID" value="AMEM013398-PA"/>
    <property type="gene ID" value="AMEM013398"/>
</dbReference>
<keyword evidence="6 10" id="KW-0862">Zinc</keyword>
<dbReference type="SUPFAM" id="SSF57716">
    <property type="entry name" value="Glucocorticoid receptor-like (DNA-binding domain)"/>
    <property type="match status" value="5"/>
</dbReference>
<dbReference type="CDD" id="cd09336">
    <property type="entry name" value="LIM1_Paxillin_like"/>
    <property type="match status" value="1"/>
</dbReference>
<reference evidence="13" key="1">
    <citation type="submission" date="2020-05" db="UniProtKB">
        <authorList>
            <consortium name="EnsemblMetazoa"/>
        </authorList>
    </citation>
    <scope>IDENTIFICATION</scope>
    <source>
        <strain evidence="13">MAF</strain>
    </source>
</reference>
<dbReference type="InterPro" id="IPR001781">
    <property type="entry name" value="Znf_LIM"/>
</dbReference>
<feature type="compositionally biased region" description="Polar residues" evidence="11">
    <location>
        <begin position="110"/>
        <end position="171"/>
    </location>
</feature>
<evidence type="ECO:0000313" key="13">
    <source>
        <dbReference type="EnsemblMetazoa" id="AMEM013398-PA"/>
    </source>
</evidence>
<evidence type="ECO:0000256" key="9">
    <source>
        <dbReference type="ARBA" id="ARBA00023212"/>
    </source>
</evidence>
<dbReference type="VEuPathDB" id="VectorBase:AMEM21_014701"/>
<feature type="compositionally biased region" description="Gly residues" evidence="11">
    <location>
        <begin position="88"/>
        <end position="101"/>
    </location>
</feature>
<accession>A0A182VE27</accession>
<dbReference type="GO" id="GO:0005856">
    <property type="term" value="C:cytoskeleton"/>
    <property type="evidence" value="ECO:0007669"/>
    <property type="project" value="UniProtKB-SubCell"/>
</dbReference>
<dbReference type="CDD" id="cd09338">
    <property type="entry name" value="LIM3_Paxillin_like"/>
    <property type="match status" value="1"/>
</dbReference>
<evidence type="ECO:0000256" key="10">
    <source>
        <dbReference type="PROSITE-ProRule" id="PRU00125"/>
    </source>
</evidence>
<name>A0A182VE27_ANOME</name>
<dbReference type="CDD" id="cd09337">
    <property type="entry name" value="LIM2_Paxillin_like"/>
    <property type="match status" value="1"/>
</dbReference>
<evidence type="ECO:0000256" key="4">
    <source>
        <dbReference type="ARBA" id="ARBA00022723"/>
    </source>
</evidence>
<dbReference type="Gene3D" id="2.10.110.10">
    <property type="entry name" value="Cysteine Rich Protein"/>
    <property type="match status" value="4"/>
</dbReference>
<dbReference type="VEuPathDB" id="VectorBase:AMEM013398"/>
<keyword evidence="4 10" id="KW-0479">Metal-binding</keyword>
<evidence type="ECO:0000256" key="7">
    <source>
        <dbReference type="ARBA" id="ARBA00022949"/>
    </source>
</evidence>
<keyword evidence="14" id="KW-1185">Reference proteome</keyword>
<comment type="subcellular location">
    <subcellularLocation>
        <location evidence="2">Cell junction</location>
        <location evidence="2">Focal adhesion</location>
    </subcellularLocation>
    <subcellularLocation>
        <location evidence="1">Cytoplasm</location>
        <location evidence="1">Cytoskeleton</location>
    </subcellularLocation>
</comment>
<evidence type="ECO:0000256" key="8">
    <source>
        <dbReference type="ARBA" id="ARBA00023038"/>
    </source>
</evidence>
<dbReference type="Pfam" id="PF00412">
    <property type="entry name" value="LIM"/>
    <property type="match status" value="4"/>
</dbReference>
<dbReference type="GO" id="GO:0055120">
    <property type="term" value="C:striated muscle dense body"/>
    <property type="evidence" value="ECO:0007669"/>
    <property type="project" value="UniProtKB-ARBA"/>
</dbReference>
<keyword evidence="5" id="KW-0677">Repeat</keyword>
<dbReference type="CDD" id="cd09411">
    <property type="entry name" value="LIM4_Paxillin"/>
    <property type="match status" value="1"/>
</dbReference>
<feature type="domain" description="LIM zinc-binding" evidence="12">
    <location>
        <begin position="426"/>
        <end position="483"/>
    </location>
</feature>
<evidence type="ECO:0000256" key="2">
    <source>
        <dbReference type="ARBA" id="ARBA00004246"/>
    </source>
</evidence>
<feature type="domain" description="LIM zinc-binding" evidence="12">
    <location>
        <begin position="366"/>
        <end position="425"/>
    </location>
</feature>
<organism evidence="13 14">
    <name type="scientific">Anopheles merus</name>
    <name type="common">Mosquito</name>
    <dbReference type="NCBI Taxonomy" id="30066"/>
    <lineage>
        <taxon>Eukaryota</taxon>
        <taxon>Metazoa</taxon>
        <taxon>Ecdysozoa</taxon>
        <taxon>Arthropoda</taxon>
        <taxon>Hexapoda</taxon>
        <taxon>Insecta</taxon>
        <taxon>Pterygota</taxon>
        <taxon>Neoptera</taxon>
        <taxon>Endopterygota</taxon>
        <taxon>Diptera</taxon>
        <taxon>Nematocera</taxon>
        <taxon>Culicoidea</taxon>
        <taxon>Culicidae</taxon>
        <taxon>Anophelinae</taxon>
        <taxon>Anopheles</taxon>
    </lineage>
</organism>
<dbReference type="GO" id="GO:0046872">
    <property type="term" value="F:metal ion binding"/>
    <property type="evidence" value="ECO:0007669"/>
    <property type="project" value="UniProtKB-KW"/>
</dbReference>
<feature type="region of interest" description="Disordered" evidence="11">
    <location>
        <begin position="80"/>
        <end position="171"/>
    </location>
</feature>
<keyword evidence="8 10" id="KW-0440">LIM domain</keyword>
<dbReference type="AlphaFoldDB" id="A0A182VE27"/>
<evidence type="ECO:0000259" key="12">
    <source>
        <dbReference type="PROSITE" id="PS50023"/>
    </source>
</evidence>
<proteinExistence type="predicted"/>
<feature type="region of interest" description="Disordered" evidence="11">
    <location>
        <begin position="302"/>
        <end position="322"/>
    </location>
</feature>
<feature type="domain" description="LIM zinc-binding" evidence="12">
    <location>
        <begin position="484"/>
        <end position="543"/>
    </location>
</feature>
<evidence type="ECO:0000256" key="5">
    <source>
        <dbReference type="ARBA" id="ARBA00022737"/>
    </source>
</evidence>
<dbReference type="PANTHER" id="PTHR24216">
    <property type="entry name" value="PAXILLIN-RELATED"/>
    <property type="match status" value="1"/>
</dbReference>